<evidence type="ECO:0000256" key="5">
    <source>
        <dbReference type="SAM" id="Phobius"/>
    </source>
</evidence>
<name>A0A3S3RTH8_9ACAR</name>
<comment type="caution">
    <text evidence="6">The sequence shown here is derived from an EMBL/GenBank/DDBJ whole genome shotgun (WGS) entry which is preliminary data.</text>
</comment>
<dbReference type="AlphaFoldDB" id="A0A3S3RTH8"/>
<dbReference type="InterPro" id="IPR036259">
    <property type="entry name" value="MFS_trans_sf"/>
</dbReference>
<keyword evidence="4 5" id="KW-0472">Membrane</keyword>
<gene>
    <name evidence="6" type="ORF">B4U79_19078</name>
</gene>
<dbReference type="Proteomes" id="UP000285301">
    <property type="component" value="Unassembled WGS sequence"/>
</dbReference>
<dbReference type="GO" id="GO:0015232">
    <property type="term" value="F:heme transmembrane transporter activity"/>
    <property type="evidence" value="ECO:0007669"/>
    <property type="project" value="TreeGrafter"/>
</dbReference>
<evidence type="ECO:0000256" key="3">
    <source>
        <dbReference type="ARBA" id="ARBA00022989"/>
    </source>
</evidence>
<evidence type="ECO:0000256" key="4">
    <source>
        <dbReference type="ARBA" id="ARBA00023136"/>
    </source>
</evidence>
<organism evidence="6 7">
    <name type="scientific">Dinothrombium tinctorium</name>
    <dbReference type="NCBI Taxonomy" id="1965070"/>
    <lineage>
        <taxon>Eukaryota</taxon>
        <taxon>Metazoa</taxon>
        <taxon>Ecdysozoa</taxon>
        <taxon>Arthropoda</taxon>
        <taxon>Chelicerata</taxon>
        <taxon>Arachnida</taxon>
        <taxon>Acari</taxon>
        <taxon>Acariformes</taxon>
        <taxon>Trombidiformes</taxon>
        <taxon>Prostigmata</taxon>
        <taxon>Anystina</taxon>
        <taxon>Parasitengona</taxon>
        <taxon>Trombidioidea</taxon>
        <taxon>Trombidiidae</taxon>
        <taxon>Dinothrombium</taxon>
    </lineage>
</organism>
<sequence>MEFDQSSQPNFKVYKWRFVNLALLCACLMMVMFQSLVYAAIGNVTTKFYQVSYTSASFTALTLNIIAMLCSHPLGLLAAKLGYRETLIWCTFLNAFGACIKCFSIKRSFVILIIGQIFVTFAYPMILILISVMVTTWFNQSEFEAVQGITMSFVGWGWALSFLTPLIFKNTKNFLDVNEALNNLSVTLASITLIIFLFTLLLAKDKPNTPPSRAEQMLNDMDHHSYVVLFKNINFILLMISCGLLNAIDMSMFITLNQSVFDVFQNGYSVTTIAGVLLCFGGILGISYPVEVSIASGLTLACLNLMAILSVPLVSELITRFGAVKANLLLPFIGM</sequence>
<dbReference type="SUPFAM" id="SSF103473">
    <property type="entry name" value="MFS general substrate transporter"/>
    <property type="match status" value="1"/>
</dbReference>
<evidence type="ECO:0000313" key="6">
    <source>
        <dbReference type="EMBL" id="RWS05801.1"/>
    </source>
</evidence>
<dbReference type="PANTHER" id="PTHR10924:SF4">
    <property type="entry name" value="GH15861P"/>
    <property type="match status" value="1"/>
</dbReference>
<dbReference type="InterPro" id="IPR049680">
    <property type="entry name" value="FLVCR1-2_SLC49-like"/>
</dbReference>
<dbReference type="InterPro" id="IPR011701">
    <property type="entry name" value="MFS"/>
</dbReference>
<feature type="transmembrane region" description="Helical" evidence="5">
    <location>
        <begin position="20"/>
        <end position="41"/>
    </location>
</feature>
<dbReference type="PANTHER" id="PTHR10924">
    <property type="entry name" value="MAJOR FACILITATOR SUPERFAMILY PROTEIN-RELATED"/>
    <property type="match status" value="1"/>
</dbReference>
<reference evidence="6 7" key="1">
    <citation type="journal article" date="2018" name="Gigascience">
        <title>Genomes of trombidid mites reveal novel predicted allergens and laterally-transferred genes associated with secondary metabolism.</title>
        <authorList>
            <person name="Dong X."/>
            <person name="Chaisiri K."/>
            <person name="Xia D."/>
            <person name="Armstrong S.D."/>
            <person name="Fang Y."/>
            <person name="Donnelly M.J."/>
            <person name="Kadowaki T."/>
            <person name="McGarry J.W."/>
            <person name="Darby A.C."/>
            <person name="Makepeace B.L."/>
        </authorList>
    </citation>
    <scope>NUCLEOTIDE SEQUENCE [LARGE SCALE GENOMIC DNA]</scope>
    <source>
        <strain evidence="6">UoL-WK</strain>
    </source>
</reference>
<dbReference type="Gene3D" id="1.20.1250.20">
    <property type="entry name" value="MFS general substrate transporter like domains"/>
    <property type="match status" value="1"/>
</dbReference>
<feature type="non-terminal residue" evidence="6">
    <location>
        <position position="335"/>
    </location>
</feature>
<feature type="transmembrane region" description="Helical" evidence="5">
    <location>
        <begin position="268"/>
        <end position="288"/>
    </location>
</feature>
<feature type="transmembrane region" description="Helical" evidence="5">
    <location>
        <begin position="110"/>
        <end position="134"/>
    </location>
</feature>
<protein>
    <submittedName>
        <fullName evidence="6">Putative MFS-type transporter-like protein</fullName>
    </submittedName>
</protein>
<proteinExistence type="predicted"/>
<feature type="transmembrane region" description="Helical" evidence="5">
    <location>
        <begin position="294"/>
        <end position="315"/>
    </location>
</feature>
<dbReference type="GO" id="GO:0020037">
    <property type="term" value="F:heme binding"/>
    <property type="evidence" value="ECO:0007669"/>
    <property type="project" value="TreeGrafter"/>
</dbReference>
<dbReference type="Pfam" id="PF07690">
    <property type="entry name" value="MFS_1"/>
    <property type="match status" value="1"/>
</dbReference>
<dbReference type="OrthoDB" id="422206at2759"/>
<keyword evidence="3 5" id="KW-1133">Transmembrane helix</keyword>
<evidence type="ECO:0000313" key="7">
    <source>
        <dbReference type="Proteomes" id="UP000285301"/>
    </source>
</evidence>
<accession>A0A3S3RTH8</accession>
<dbReference type="EMBL" id="NCKU01004540">
    <property type="protein sequence ID" value="RWS05801.1"/>
    <property type="molecule type" value="Genomic_DNA"/>
</dbReference>
<feature type="transmembrane region" description="Helical" evidence="5">
    <location>
        <begin position="180"/>
        <end position="203"/>
    </location>
</feature>
<feature type="transmembrane region" description="Helical" evidence="5">
    <location>
        <begin position="53"/>
        <end position="74"/>
    </location>
</feature>
<keyword evidence="2 5" id="KW-0812">Transmembrane</keyword>
<keyword evidence="7" id="KW-1185">Reference proteome</keyword>
<feature type="transmembrane region" description="Helical" evidence="5">
    <location>
        <begin position="146"/>
        <end position="168"/>
    </location>
</feature>
<evidence type="ECO:0000256" key="1">
    <source>
        <dbReference type="ARBA" id="ARBA00004141"/>
    </source>
</evidence>
<feature type="transmembrane region" description="Helical" evidence="5">
    <location>
        <begin position="223"/>
        <end position="248"/>
    </location>
</feature>
<comment type="subcellular location">
    <subcellularLocation>
        <location evidence="1">Membrane</location>
        <topology evidence="1">Multi-pass membrane protein</topology>
    </subcellularLocation>
</comment>
<dbReference type="GO" id="GO:0097037">
    <property type="term" value="P:heme export"/>
    <property type="evidence" value="ECO:0007669"/>
    <property type="project" value="TreeGrafter"/>
</dbReference>
<evidence type="ECO:0000256" key="2">
    <source>
        <dbReference type="ARBA" id="ARBA00022692"/>
    </source>
</evidence>
<dbReference type="GO" id="GO:0016020">
    <property type="term" value="C:membrane"/>
    <property type="evidence" value="ECO:0007669"/>
    <property type="project" value="UniProtKB-SubCell"/>
</dbReference>